<reference evidence="1 2" key="1">
    <citation type="journal article" date="2018" name="Mol. Biol. Evol.">
        <title>Analysis of the draft genome of the red seaweed Gracilariopsis chorda provides insights into genome size evolution in Rhodophyta.</title>
        <authorList>
            <person name="Lee J."/>
            <person name="Yang E.C."/>
            <person name="Graf L."/>
            <person name="Yang J.H."/>
            <person name="Qiu H."/>
            <person name="Zel Zion U."/>
            <person name="Chan C.X."/>
            <person name="Stephens T.G."/>
            <person name="Weber A.P.M."/>
            <person name="Boo G.H."/>
            <person name="Boo S.M."/>
            <person name="Kim K.M."/>
            <person name="Shin Y."/>
            <person name="Jung M."/>
            <person name="Lee S.J."/>
            <person name="Yim H.S."/>
            <person name="Lee J.H."/>
            <person name="Bhattacharya D."/>
            <person name="Yoon H.S."/>
        </authorList>
    </citation>
    <scope>NUCLEOTIDE SEQUENCE [LARGE SCALE GENOMIC DNA]</scope>
    <source>
        <strain evidence="1 2">SKKU-2015</strain>
        <tissue evidence="1">Whole body</tissue>
    </source>
</reference>
<proteinExistence type="predicted"/>
<dbReference type="EMBL" id="NBIV01000093">
    <property type="protein sequence ID" value="PXF44357.1"/>
    <property type="molecule type" value="Genomic_DNA"/>
</dbReference>
<gene>
    <name evidence="1" type="ORF">BWQ96_05877</name>
</gene>
<comment type="caution">
    <text evidence="1">The sequence shown here is derived from an EMBL/GenBank/DDBJ whole genome shotgun (WGS) entry which is preliminary data.</text>
</comment>
<evidence type="ECO:0000313" key="2">
    <source>
        <dbReference type="Proteomes" id="UP000247409"/>
    </source>
</evidence>
<sequence>MHRLAWTQKALALEGLRQFFESGLNVLSSWKCPYLTQRGTSSTMPPVDSFGTNQTITAKTIQNPNSGLNGPRNLRRSYAESIGRNSDSCYKNPESNPDKKEFDKGIDRAINTIELLINR</sequence>
<protein>
    <submittedName>
        <fullName evidence="1">Uncharacterized protein</fullName>
    </submittedName>
</protein>
<name>A0A2V3IRL3_9FLOR</name>
<evidence type="ECO:0000313" key="1">
    <source>
        <dbReference type="EMBL" id="PXF44357.1"/>
    </source>
</evidence>
<dbReference type="AlphaFoldDB" id="A0A2V3IRL3"/>
<dbReference type="Proteomes" id="UP000247409">
    <property type="component" value="Unassembled WGS sequence"/>
</dbReference>
<keyword evidence="2" id="KW-1185">Reference proteome</keyword>
<organism evidence="1 2">
    <name type="scientific">Gracilariopsis chorda</name>
    <dbReference type="NCBI Taxonomy" id="448386"/>
    <lineage>
        <taxon>Eukaryota</taxon>
        <taxon>Rhodophyta</taxon>
        <taxon>Florideophyceae</taxon>
        <taxon>Rhodymeniophycidae</taxon>
        <taxon>Gracilariales</taxon>
        <taxon>Gracilariaceae</taxon>
        <taxon>Gracilariopsis</taxon>
    </lineage>
</organism>
<accession>A0A2V3IRL3</accession>